<gene>
    <name evidence="2" type="ORF">dnm_052900</name>
</gene>
<evidence type="ECO:0000313" key="3">
    <source>
        <dbReference type="Proteomes" id="UP000663722"/>
    </source>
</evidence>
<dbReference type="EMBL" id="CP061800">
    <property type="protein sequence ID" value="QTA89240.1"/>
    <property type="molecule type" value="Genomic_DNA"/>
</dbReference>
<dbReference type="Proteomes" id="UP000663722">
    <property type="component" value="Chromosome"/>
</dbReference>
<organism evidence="2 3">
    <name type="scientific">Desulfonema magnum</name>
    <dbReference type="NCBI Taxonomy" id="45655"/>
    <lineage>
        <taxon>Bacteria</taxon>
        <taxon>Pseudomonadati</taxon>
        <taxon>Thermodesulfobacteriota</taxon>
        <taxon>Desulfobacteria</taxon>
        <taxon>Desulfobacterales</taxon>
        <taxon>Desulfococcaceae</taxon>
        <taxon>Desulfonema</taxon>
    </lineage>
</organism>
<evidence type="ECO:0000256" key="1">
    <source>
        <dbReference type="SAM" id="MobiDB-lite"/>
    </source>
</evidence>
<feature type="region of interest" description="Disordered" evidence="1">
    <location>
        <begin position="1"/>
        <end position="26"/>
    </location>
</feature>
<proteinExistence type="predicted"/>
<dbReference type="KEGG" id="dmm:dnm_052900"/>
<accession>A0A975BPJ5</accession>
<reference evidence="2" key="1">
    <citation type="journal article" date="2021" name="Microb. Physiol.">
        <title>Proteogenomic Insights into the Physiology of Marine, Sulfate-Reducing, Filamentous Desulfonema limicola and Desulfonema magnum.</title>
        <authorList>
            <person name="Schnaars V."/>
            <person name="Wohlbrand L."/>
            <person name="Scheve S."/>
            <person name="Hinrichs C."/>
            <person name="Reinhardt R."/>
            <person name="Rabus R."/>
        </authorList>
    </citation>
    <scope>NUCLEOTIDE SEQUENCE</scope>
    <source>
        <strain evidence="2">4be13</strain>
    </source>
</reference>
<name>A0A975BPJ5_9BACT</name>
<protein>
    <submittedName>
        <fullName evidence="2">Uncharacterized protein</fullName>
    </submittedName>
</protein>
<dbReference type="AlphaFoldDB" id="A0A975BPJ5"/>
<sequence length="58" mass="6572">MKQICPSGTGPGTWRRTGGRDGNPVNPEIRCHIILTGLPRIRYNQSFLYSTSQQEARR</sequence>
<keyword evidence="3" id="KW-1185">Reference proteome</keyword>
<evidence type="ECO:0000313" key="2">
    <source>
        <dbReference type="EMBL" id="QTA89240.1"/>
    </source>
</evidence>